<dbReference type="EMBL" id="JAGSPK010000001">
    <property type="protein sequence ID" value="MBR7791024.1"/>
    <property type="molecule type" value="Genomic_DNA"/>
</dbReference>
<organism evidence="1 2">
    <name type="scientific">Undibacterium rivi</name>
    <dbReference type="NCBI Taxonomy" id="2828729"/>
    <lineage>
        <taxon>Bacteria</taxon>
        <taxon>Pseudomonadati</taxon>
        <taxon>Pseudomonadota</taxon>
        <taxon>Betaproteobacteria</taxon>
        <taxon>Burkholderiales</taxon>
        <taxon>Oxalobacteraceae</taxon>
        <taxon>Undibacterium</taxon>
    </lineage>
</organism>
<name>A0ABS5GX45_9BURK</name>
<keyword evidence="2" id="KW-1185">Reference proteome</keyword>
<reference evidence="1 2" key="1">
    <citation type="submission" date="2021-04" db="EMBL/GenBank/DDBJ databases">
        <title>novel species isolated from subtropical streams in China.</title>
        <authorList>
            <person name="Lu H."/>
        </authorList>
    </citation>
    <scope>NUCLEOTIDE SEQUENCE [LARGE SCALE GENOMIC DNA]</scope>
    <source>
        <strain evidence="1 2">FT147W</strain>
    </source>
</reference>
<accession>A0ABS5GX45</accession>
<protein>
    <recommendedName>
        <fullName evidence="3">Carboxypeptidase regulatory-like domain-containing protein</fullName>
    </recommendedName>
</protein>
<comment type="caution">
    <text evidence="1">The sequence shown here is derived from an EMBL/GenBank/DDBJ whole genome shotgun (WGS) entry which is preliminary data.</text>
</comment>
<dbReference type="Proteomes" id="UP000682982">
    <property type="component" value="Unassembled WGS sequence"/>
</dbReference>
<sequence length="114" mass="12685">MPTLNLHHYKNQNQPYVAKIISDGKGKTTQSFLPKVLVKKSADGTYGDYQSTVNEEGFYRIGNTKPEDGGYRLFFTTSTGNKFPFIKDNAQIEDIKSRIARGETIPLIVAALGL</sequence>
<gene>
    <name evidence="1" type="ORF">KDM87_00325</name>
</gene>
<dbReference type="RefSeq" id="WP_212677266.1">
    <property type="nucleotide sequence ID" value="NZ_JAGSPK010000001.1"/>
</dbReference>
<proteinExistence type="predicted"/>
<evidence type="ECO:0000313" key="2">
    <source>
        <dbReference type="Proteomes" id="UP000682982"/>
    </source>
</evidence>
<evidence type="ECO:0000313" key="1">
    <source>
        <dbReference type="EMBL" id="MBR7791024.1"/>
    </source>
</evidence>
<evidence type="ECO:0008006" key="3">
    <source>
        <dbReference type="Google" id="ProtNLM"/>
    </source>
</evidence>